<keyword evidence="2" id="KW-1185">Reference proteome</keyword>
<evidence type="ECO:0000313" key="1">
    <source>
        <dbReference type="EMBL" id="CAI9101987.1"/>
    </source>
</evidence>
<dbReference type="Proteomes" id="UP001161247">
    <property type="component" value="Chromosome 4"/>
</dbReference>
<proteinExistence type="predicted"/>
<accession>A0AAV1D583</accession>
<gene>
    <name evidence="1" type="ORF">OLC1_LOCUS11438</name>
</gene>
<dbReference type="AlphaFoldDB" id="A0AAV1D583"/>
<dbReference type="EMBL" id="OX459121">
    <property type="protein sequence ID" value="CAI9101987.1"/>
    <property type="molecule type" value="Genomic_DNA"/>
</dbReference>
<sequence>MVGVLLLDLKIAIDEVRLLRYDPWLSRGFGLESSKPVIVELEILYVFVRSVYECSKSPAVKMSTKMESLLIQIEEFLKGFKHNGYTDSDDDWLKIPSLYNFLNQEIGLLKAKIVETCQADGSSTSPNWFSQPFQAALFTAPA</sequence>
<protein>
    <submittedName>
        <fullName evidence="1">OLC1v1000168C1</fullName>
    </submittedName>
</protein>
<name>A0AAV1D583_OLDCO</name>
<organism evidence="1 2">
    <name type="scientific">Oldenlandia corymbosa var. corymbosa</name>
    <dbReference type="NCBI Taxonomy" id="529605"/>
    <lineage>
        <taxon>Eukaryota</taxon>
        <taxon>Viridiplantae</taxon>
        <taxon>Streptophyta</taxon>
        <taxon>Embryophyta</taxon>
        <taxon>Tracheophyta</taxon>
        <taxon>Spermatophyta</taxon>
        <taxon>Magnoliopsida</taxon>
        <taxon>eudicotyledons</taxon>
        <taxon>Gunneridae</taxon>
        <taxon>Pentapetalae</taxon>
        <taxon>asterids</taxon>
        <taxon>lamiids</taxon>
        <taxon>Gentianales</taxon>
        <taxon>Rubiaceae</taxon>
        <taxon>Rubioideae</taxon>
        <taxon>Spermacoceae</taxon>
        <taxon>Hedyotis-Oldenlandia complex</taxon>
        <taxon>Oldenlandia</taxon>
    </lineage>
</organism>
<reference evidence="1" key="1">
    <citation type="submission" date="2023-03" db="EMBL/GenBank/DDBJ databases">
        <authorList>
            <person name="Julca I."/>
        </authorList>
    </citation>
    <scope>NUCLEOTIDE SEQUENCE</scope>
</reference>
<evidence type="ECO:0000313" key="2">
    <source>
        <dbReference type="Proteomes" id="UP001161247"/>
    </source>
</evidence>